<dbReference type="PANTHER" id="PTHR43706:SF45">
    <property type="entry name" value="NADH DEHYDROGENASE-LIKE PROTEIN RV1812C"/>
    <property type="match status" value="1"/>
</dbReference>
<evidence type="ECO:0000313" key="7">
    <source>
        <dbReference type="EMBL" id="GIG09331.1"/>
    </source>
</evidence>
<evidence type="ECO:0000256" key="3">
    <source>
        <dbReference type="ARBA" id="ARBA00022827"/>
    </source>
</evidence>
<evidence type="ECO:0000259" key="6">
    <source>
        <dbReference type="Pfam" id="PF07992"/>
    </source>
</evidence>
<evidence type="ECO:0000256" key="1">
    <source>
        <dbReference type="ARBA" id="ARBA00005272"/>
    </source>
</evidence>
<dbReference type="RefSeq" id="WP_203696194.1">
    <property type="nucleotide sequence ID" value="NZ_BAAALC010000087.1"/>
</dbReference>
<organism evidence="7 8">
    <name type="scientific">Catellatospora coxensis</name>
    <dbReference type="NCBI Taxonomy" id="310354"/>
    <lineage>
        <taxon>Bacteria</taxon>
        <taxon>Bacillati</taxon>
        <taxon>Actinomycetota</taxon>
        <taxon>Actinomycetes</taxon>
        <taxon>Micromonosporales</taxon>
        <taxon>Micromonosporaceae</taxon>
        <taxon>Catellatospora</taxon>
    </lineage>
</organism>
<dbReference type="PRINTS" id="PR00411">
    <property type="entry name" value="PNDRDTASEI"/>
</dbReference>
<name>A0A8J3P9J9_9ACTN</name>
<evidence type="ECO:0000256" key="4">
    <source>
        <dbReference type="ARBA" id="ARBA00023002"/>
    </source>
</evidence>
<evidence type="ECO:0000256" key="5">
    <source>
        <dbReference type="ARBA" id="ARBA00023027"/>
    </source>
</evidence>
<dbReference type="EMBL" id="BONI01000063">
    <property type="protein sequence ID" value="GIG09331.1"/>
    <property type="molecule type" value="Genomic_DNA"/>
</dbReference>
<proteinExistence type="inferred from homology"/>
<feature type="domain" description="FAD/NAD(P)-binding" evidence="6">
    <location>
        <begin position="5"/>
        <end position="326"/>
    </location>
</feature>
<dbReference type="Pfam" id="PF07992">
    <property type="entry name" value="Pyr_redox_2"/>
    <property type="match status" value="1"/>
</dbReference>
<evidence type="ECO:0000313" key="8">
    <source>
        <dbReference type="Proteomes" id="UP000630887"/>
    </source>
</evidence>
<keyword evidence="8" id="KW-1185">Reference proteome</keyword>
<dbReference type="Gene3D" id="3.50.50.100">
    <property type="match status" value="1"/>
</dbReference>
<dbReference type="Proteomes" id="UP000630887">
    <property type="component" value="Unassembled WGS sequence"/>
</dbReference>
<accession>A0A8J3P9J9</accession>
<keyword evidence="2" id="KW-0285">Flavoprotein</keyword>
<dbReference type="AlphaFoldDB" id="A0A8J3P9J9"/>
<comment type="caution">
    <text evidence="7">The sequence shown here is derived from an EMBL/GenBank/DDBJ whole genome shotgun (WGS) entry which is preliminary data.</text>
</comment>
<dbReference type="PANTHER" id="PTHR43706">
    <property type="entry name" value="NADH DEHYDROGENASE"/>
    <property type="match status" value="1"/>
</dbReference>
<dbReference type="InterPro" id="IPR045024">
    <property type="entry name" value="NDH-2"/>
</dbReference>
<keyword evidence="5" id="KW-0520">NAD</keyword>
<dbReference type="InterPro" id="IPR023753">
    <property type="entry name" value="FAD/NAD-binding_dom"/>
</dbReference>
<gene>
    <name evidence="7" type="ORF">Cco03nite_60310</name>
</gene>
<keyword evidence="4" id="KW-0560">Oxidoreductase</keyword>
<protein>
    <recommendedName>
        <fullName evidence="6">FAD/NAD(P)-binding domain-containing protein</fullName>
    </recommendedName>
</protein>
<keyword evidence="3" id="KW-0274">FAD</keyword>
<dbReference type="SUPFAM" id="SSF51905">
    <property type="entry name" value="FAD/NAD(P)-binding domain"/>
    <property type="match status" value="1"/>
</dbReference>
<sequence>MARPRIVIVGAGFAGFHAARSLARSSRGHADITLVNPADYLLYVPLLPEVMAGLLEPRRIAVSLAATLRHVRQVPGMVTAVDLARRRLAYTGPEGARNVLDYDRLLLTPGSVNRLLPIPGVNMYAHGLRGMAEAMFLRDHITLQVELAAQATDPEERRARCTFVVVGAGYTGTEVAAHGQLFTDALARSLPRLRERPRWLLLDTAERVLPELDPRLSRTAARVLARRGVDVRMRTSVRQAEAEGVQLTDDSYVPTRSLIWCVGVRPDPLVDGLGLPSVDGRLIVDEYLAVPGHPEVFSCGDAAAVPDLTRPGQHTPMTAQHAVRQGRVAAHNIAASCGVGTRKPYRHHDLGFLVDLGGLDAAANPFGVPLSGLPAMAVTRGYHLLSLPGNRARVAADWLLDAILPTPSVRLGLVPPQAAELDLACEPVPDPGRHALSASPQVPAGFIPADGLPADDRRPPRPA</sequence>
<dbReference type="GO" id="GO:0003954">
    <property type="term" value="F:NADH dehydrogenase activity"/>
    <property type="evidence" value="ECO:0007669"/>
    <property type="project" value="InterPro"/>
</dbReference>
<dbReference type="PRINTS" id="PR00368">
    <property type="entry name" value="FADPNR"/>
</dbReference>
<evidence type="ECO:0000256" key="2">
    <source>
        <dbReference type="ARBA" id="ARBA00022630"/>
    </source>
</evidence>
<dbReference type="InterPro" id="IPR036188">
    <property type="entry name" value="FAD/NAD-bd_sf"/>
</dbReference>
<comment type="similarity">
    <text evidence="1">Belongs to the NADH dehydrogenase family.</text>
</comment>
<reference evidence="7 8" key="1">
    <citation type="submission" date="2021-01" db="EMBL/GenBank/DDBJ databases">
        <title>Whole genome shotgun sequence of Catellatospora coxensis NBRC 107359.</title>
        <authorList>
            <person name="Komaki H."/>
            <person name="Tamura T."/>
        </authorList>
    </citation>
    <scope>NUCLEOTIDE SEQUENCE [LARGE SCALE GENOMIC DNA]</scope>
    <source>
        <strain evidence="7 8">NBRC 107359</strain>
    </source>
</reference>